<protein>
    <recommendedName>
        <fullName evidence="9">Homeobox domain-containing protein</fullName>
    </recommendedName>
</protein>
<evidence type="ECO:0000313" key="11">
    <source>
        <dbReference type="Proteomes" id="UP000005408"/>
    </source>
</evidence>
<evidence type="ECO:0000256" key="4">
    <source>
        <dbReference type="ARBA" id="ARBA00023155"/>
    </source>
</evidence>
<evidence type="ECO:0000256" key="7">
    <source>
        <dbReference type="RuleBase" id="RU000682"/>
    </source>
</evidence>
<dbReference type="Pfam" id="PF00046">
    <property type="entry name" value="Homeodomain"/>
    <property type="match status" value="1"/>
</dbReference>
<evidence type="ECO:0000313" key="10">
    <source>
        <dbReference type="EnsemblMetazoa" id="G15807.8:cds"/>
    </source>
</evidence>
<feature type="region of interest" description="Disordered" evidence="8">
    <location>
        <begin position="1"/>
        <end position="29"/>
    </location>
</feature>
<reference evidence="10" key="1">
    <citation type="submission" date="2022-08" db="UniProtKB">
        <authorList>
            <consortium name="EnsemblMetazoa"/>
        </authorList>
    </citation>
    <scope>IDENTIFICATION</scope>
    <source>
        <strain evidence="10">05x7-T-G4-1.051#20</strain>
    </source>
</reference>
<feature type="DNA-binding region" description="Homeobox" evidence="6">
    <location>
        <begin position="35"/>
        <end position="94"/>
    </location>
</feature>
<keyword evidence="5 6" id="KW-0539">Nucleus</keyword>
<dbReference type="InterPro" id="IPR009057">
    <property type="entry name" value="Homeodomain-like_sf"/>
</dbReference>
<dbReference type="InterPro" id="IPR017970">
    <property type="entry name" value="Homeobox_CS"/>
</dbReference>
<dbReference type="InterPro" id="IPR020479">
    <property type="entry name" value="HD_metazoa"/>
</dbReference>
<dbReference type="GO" id="GO:0000978">
    <property type="term" value="F:RNA polymerase II cis-regulatory region sequence-specific DNA binding"/>
    <property type="evidence" value="ECO:0007669"/>
    <property type="project" value="TreeGrafter"/>
</dbReference>
<dbReference type="GO" id="GO:0030154">
    <property type="term" value="P:cell differentiation"/>
    <property type="evidence" value="ECO:0007669"/>
    <property type="project" value="TreeGrafter"/>
</dbReference>
<accession>A0A8W8IVV5</accession>
<dbReference type="SUPFAM" id="SSF46689">
    <property type="entry name" value="Homeodomain-like"/>
    <property type="match status" value="1"/>
</dbReference>
<name>A0A8W8IVV5_MAGGI</name>
<dbReference type="FunFam" id="1.10.10.60:FF:000078">
    <property type="entry name" value="NK2 homeobox 3"/>
    <property type="match status" value="1"/>
</dbReference>
<keyword evidence="4 6" id="KW-0371">Homeobox</keyword>
<feature type="domain" description="Homeobox" evidence="9">
    <location>
        <begin position="33"/>
        <end position="93"/>
    </location>
</feature>
<dbReference type="Gene3D" id="1.10.10.60">
    <property type="entry name" value="Homeodomain-like"/>
    <property type="match status" value="1"/>
</dbReference>
<dbReference type="Proteomes" id="UP000005408">
    <property type="component" value="Unassembled WGS sequence"/>
</dbReference>
<dbReference type="GO" id="GO:0005634">
    <property type="term" value="C:nucleus"/>
    <property type="evidence" value="ECO:0007669"/>
    <property type="project" value="UniProtKB-SubCell"/>
</dbReference>
<evidence type="ECO:0000259" key="9">
    <source>
        <dbReference type="PROSITE" id="PS50071"/>
    </source>
</evidence>
<keyword evidence="11" id="KW-1185">Reference proteome</keyword>
<dbReference type="PANTHER" id="PTHR24340">
    <property type="entry name" value="HOMEOBOX PROTEIN NKX"/>
    <property type="match status" value="1"/>
</dbReference>
<organism evidence="10 11">
    <name type="scientific">Magallana gigas</name>
    <name type="common">Pacific oyster</name>
    <name type="synonym">Crassostrea gigas</name>
    <dbReference type="NCBI Taxonomy" id="29159"/>
    <lineage>
        <taxon>Eukaryota</taxon>
        <taxon>Metazoa</taxon>
        <taxon>Spiralia</taxon>
        <taxon>Lophotrochozoa</taxon>
        <taxon>Mollusca</taxon>
        <taxon>Bivalvia</taxon>
        <taxon>Autobranchia</taxon>
        <taxon>Pteriomorphia</taxon>
        <taxon>Ostreida</taxon>
        <taxon>Ostreoidea</taxon>
        <taxon>Ostreidae</taxon>
        <taxon>Magallana</taxon>
    </lineage>
</organism>
<dbReference type="GO" id="GO:0000981">
    <property type="term" value="F:DNA-binding transcription factor activity, RNA polymerase II-specific"/>
    <property type="evidence" value="ECO:0007669"/>
    <property type="project" value="InterPro"/>
</dbReference>
<evidence type="ECO:0000256" key="2">
    <source>
        <dbReference type="ARBA" id="ARBA00005661"/>
    </source>
</evidence>
<dbReference type="PRINTS" id="PR00024">
    <property type="entry name" value="HOMEOBOX"/>
</dbReference>
<evidence type="ECO:0000256" key="3">
    <source>
        <dbReference type="ARBA" id="ARBA00023125"/>
    </source>
</evidence>
<comment type="subcellular location">
    <subcellularLocation>
        <location evidence="1 6 7">Nucleus</location>
    </subcellularLocation>
</comment>
<dbReference type="PROSITE" id="PS00027">
    <property type="entry name" value="HOMEOBOX_1"/>
    <property type="match status" value="1"/>
</dbReference>
<dbReference type="PROSITE" id="PS50071">
    <property type="entry name" value="HOMEOBOX_2"/>
    <property type="match status" value="1"/>
</dbReference>
<evidence type="ECO:0000256" key="8">
    <source>
        <dbReference type="SAM" id="MobiDB-lite"/>
    </source>
</evidence>
<dbReference type="InterPro" id="IPR050394">
    <property type="entry name" value="Homeobox_NK-like"/>
</dbReference>
<dbReference type="EnsemblMetazoa" id="G15807.8">
    <property type="protein sequence ID" value="G15807.8:cds"/>
    <property type="gene ID" value="G15807"/>
</dbReference>
<keyword evidence="3 6" id="KW-0238">DNA-binding</keyword>
<dbReference type="AlphaFoldDB" id="A0A8W8IVV5"/>
<sequence length="174" mass="20067">YNGNCSQAPSPLDENDNDKTSEKSGECNLMKQRTRRKPRVLFSQAQVFELERRFKQQRYLSAPEREQLANLLKLTSTQVKIWFQNRRYKCKRQRQDKSLELSSMPPRRVAVQMLVRDGRPCLPQNVPGAPYSASSYSSPYYPSLNSHVSSAVPINPMQQNPYANSQIAQGIRSW</sequence>
<dbReference type="InterPro" id="IPR001356">
    <property type="entry name" value="HD"/>
</dbReference>
<evidence type="ECO:0000256" key="5">
    <source>
        <dbReference type="ARBA" id="ARBA00023242"/>
    </source>
</evidence>
<proteinExistence type="inferred from homology"/>
<dbReference type="PANTHER" id="PTHR24340:SF111">
    <property type="entry name" value="HOMEOBOX DOMAIN-CONTAINING PROTEIN"/>
    <property type="match status" value="1"/>
</dbReference>
<evidence type="ECO:0000256" key="1">
    <source>
        <dbReference type="ARBA" id="ARBA00004123"/>
    </source>
</evidence>
<evidence type="ECO:0000256" key="6">
    <source>
        <dbReference type="PROSITE-ProRule" id="PRU00108"/>
    </source>
</evidence>
<dbReference type="SMART" id="SM00389">
    <property type="entry name" value="HOX"/>
    <property type="match status" value="1"/>
</dbReference>
<comment type="similarity">
    <text evidence="2">Belongs to the NK-2 homeobox family.</text>
</comment>
<dbReference type="CDD" id="cd00086">
    <property type="entry name" value="homeodomain"/>
    <property type="match status" value="1"/>
</dbReference>